<accession>A0A972JGX0</accession>
<reference evidence="5" key="1">
    <citation type="submission" date="2020-02" db="EMBL/GenBank/DDBJ databases">
        <title>Flavobacterium sp. genome.</title>
        <authorList>
            <person name="Jung H.S."/>
            <person name="Baek J.H."/>
            <person name="Jeon C.O."/>
        </authorList>
    </citation>
    <scope>NUCLEOTIDE SEQUENCE</scope>
    <source>
        <strain evidence="5">SE-s28</strain>
    </source>
</reference>
<dbReference type="PANTHER" id="PTHR44942">
    <property type="entry name" value="METHYLTRANSF_11 DOMAIN-CONTAINING PROTEIN"/>
    <property type="match status" value="1"/>
</dbReference>
<evidence type="ECO:0000256" key="2">
    <source>
        <dbReference type="ARBA" id="ARBA00022603"/>
    </source>
</evidence>
<evidence type="ECO:0000313" key="6">
    <source>
        <dbReference type="Proteomes" id="UP000712080"/>
    </source>
</evidence>
<organism evidence="5 6">
    <name type="scientific">Flavobacterium silvaticum</name>
    <dbReference type="NCBI Taxonomy" id="1852020"/>
    <lineage>
        <taxon>Bacteria</taxon>
        <taxon>Pseudomonadati</taxon>
        <taxon>Bacteroidota</taxon>
        <taxon>Flavobacteriia</taxon>
        <taxon>Flavobacteriales</taxon>
        <taxon>Flavobacteriaceae</taxon>
        <taxon>Flavobacterium</taxon>
    </lineage>
</organism>
<dbReference type="InterPro" id="IPR013216">
    <property type="entry name" value="Methyltransf_11"/>
</dbReference>
<feature type="domain" description="Methyltransferase type 11" evidence="4">
    <location>
        <begin position="41"/>
        <end position="134"/>
    </location>
</feature>
<dbReference type="RefSeq" id="WP_169528576.1">
    <property type="nucleotide sequence ID" value="NZ_JAAMPU010000108.1"/>
</dbReference>
<evidence type="ECO:0000313" key="5">
    <source>
        <dbReference type="EMBL" id="NMH29489.1"/>
    </source>
</evidence>
<gene>
    <name evidence="5" type="ORF">G6047_15730</name>
</gene>
<name>A0A972JGX0_9FLAO</name>
<dbReference type="Proteomes" id="UP000712080">
    <property type="component" value="Unassembled WGS sequence"/>
</dbReference>
<keyword evidence="2 5" id="KW-0489">Methyltransferase</keyword>
<keyword evidence="3" id="KW-0808">Transferase</keyword>
<comment type="similarity">
    <text evidence="1">Belongs to the methyltransferase superfamily.</text>
</comment>
<dbReference type="EMBL" id="JAAMPU010000108">
    <property type="protein sequence ID" value="NMH29489.1"/>
    <property type="molecule type" value="Genomic_DNA"/>
</dbReference>
<protein>
    <submittedName>
        <fullName evidence="5">Class I SAM-dependent methyltransferase</fullName>
    </submittedName>
</protein>
<dbReference type="AlphaFoldDB" id="A0A972JGX0"/>
<dbReference type="Gene3D" id="3.40.50.150">
    <property type="entry name" value="Vaccinia Virus protein VP39"/>
    <property type="match status" value="1"/>
</dbReference>
<proteinExistence type="inferred from homology"/>
<dbReference type="PANTHER" id="PTHR44942:SF4">
    <property type="entry name" value="METHYLTRANSFERASE TYPE 11 DOMAIN-CONTAINING PROTEIN"/>
    <property type="match status" value="1"/>
</dbReference>
<keyword evidence="6" id="KW-1185">Reference proteome</keyword>
<dbReference type="InterPro" id="IPR029063">
    <property type="entry name" value="SAM-dependent_MTases_sf"/>
</dbReference>
<comment type="caution">
    <text evidence="5">The sequence shown here is derived from an EMBL/GenBank/DDBJ whole genome shotgun (WGS) entry which is preliminary data.</text>
</comment>
<evidence type="ECO:0000256" key="1">
    <source>
        <dbReference type="ARBA" id="ARBA00008361"/>
    </source>
</evidence>
<dbReference type="InterPro" id="IPR051052">
    <property type="entry name" value="Diverse_substrate_MTase"/>
</dbReference>
<dbReference type="CDD" id="cd02440">
    <property type="entry name" value="AdoMet_MTases"/>
    <property type="match status" value="1"/>
</dbReference>
<sequence length="275" mass="31115">MGKKNQWTGERLETFIYADTAVDHLHRYAMALMLSEGKTVVDIASGEGYGSAILATKAATVIGVDIDAQAVAQASKKYRRNNLEYRTGSAAAMPIDDQSVDVLVSFETIEHHDQHEEMFREIRRVLKPGGLLIMSSPDKKYYTDIPKRNNPFHIKELYLEEFEALSRQYFPHADIYLQRGFNGSSIIAATQEFLSTQVFTGDFDAIGKKELLPLYNIVVASDNPLPKIPLFLFDGEVIINKMQKESVDYVRNSTSFRLGNSLLSPFIFIKRLIHK</sequence>
<dbReference type="Pfam" id="PF08241">
    <property type="entry name" value="Methyltransf_11"/>
    <property type="match status" value="1"/>
</dbReference>
<dbReference type="GO" id="GO:0008757">
    <property type="term" value="F:S-adenosylmethionine-dependent methyltransferase activity"/>
    <property type="evidence" value="ECO:0007669"/>
    <property type="project" value="InterPro"/>
</dbReference>
<dbReference type="GO" id="GO:0032259">
    <property type="term" value="P:methylation"/>
    <property type="evidence" value="ECO:0007669"/>
    <property type="project" value="UniProtKB-KW"/>
</dbReference>
<dbReference type="SUPFAM" id="SSF53335">
    <property type="entry name" value="S-adenosyl-L-methionine-dependent methyltransferases"/>
    <property type="match status" value="1"/>
</dbReference>
<evidence type="ECO:0000256" key="3">
    <source>
        <dbReference type="ARBA" id="ARBA00022679"/>
    </source>
</evidence>
<evidence type="ECO:0000259" key="4">
    <source>
        <dbReference type="Pfam" id="PF08241"/>
    </source>
</evidence>